<dbReference type="Pfam" id="PF13403">
    <property type="entry name" value="Hint_2"/>
    <property type="match status" value="1"/>
</dbReference>
<keyword evidence="4" id="KW-1185">Reference proteome</keyword>
<evidence type="ECO:0000313" key="3">
    <source>
        <dbReference type="EMBL" id="SHG77427.1"/>
    </source>
</evidence>
<accession>A0A1M5MJR7</accession>
<evidence type="ECO:0000259" key="2">
    <source>
        <dbReference type="Pfam" id="PF13403"/>
    </source>
</evidence>
<dbReference type="InterPro" id="IPR028992">
    <property type="entry name" value="Hedgehog/Intein_dom"/>
</dbReference>
<dbReference type="RefSeq" id="WP_072899568.1">
    <property type="nucleotide sequence ID" value="NZ_FQXB01000001.1"/>
</dbReference>
<dbReference type="EMBL" id="FQXB01000001">
    <property type="protein sequence ID" value="SHG77427.1"/>
    <property type="molecule type" value="Genomic_DNA"/>
</dbReference>
<evidence type="ECO:0000256" key="1">
    <source>
        <dbReference type="SAM" id="MobiDB-lite"/>
    </source>
</evidence>
<evidence type="ECO:0000313" key="4">
    <source>
        <dbReference type="Proteomes" id="UP000184074"/>
    </source>
</evidence>
<dbReference type="InterPro" id="IPR036844">
    <property type="entry name" value="Hint_dom_sf"/>
</dbReference>
<dbReference type="OrthoDB" id="6305173at2"/>
<organism evidence="3 4">
    <name type="scientific">Cognatiyoonia sediminum</name>
    <dbReference type="NCBI Taxonomy" id="1508389"/>
    <lineage>
        <taxon>Bacteria</taxon>
        <taxon>Pseudomonadati</taxon>
        <taxon>Pseudomonadota</taxon>
        <taxon>Alphaproteobacteria</taxon>
        <taxon>Rhodobacterales</taxon>
        <taxon>Paracoccaceae</taxon>
        <taxon>Cognatiyoonia</taxon>
    </lineage>
</organism>
<protein>
    <submittedName>
        <fullName evidence="3">Hint domain-containing protein</fullName>
    </submittedName>
</protein>
<gene>
    <name evidence="3" type="ORF">SAMN05444003_0862</name>
</gene>
<proteinExistence type="predicted"/>
<dbReference type="Proteomes" id="UP000184074">
    <property type="component" value="Unassembled WGS sequence"/>
</dbReference>
<dbReference type="AlphaFoldDB" id="A0A1M5MJR7"/>
<feature type="compositionally biased region" description="Polar residues" evidence="1">
    <location>
        <begin position="1"/>
        <end position="11"/>
    </location>
</feature>
<reference evidence="3 4" key="1">
    <citation type="submission" date="2016-11" db="EMBL/GenBank/DDBJ databases">
        <authorList>
            <person name="Jaros S."/>
            <person name="Januszkiewicz K."/>
            <person name="Wedrychowicz H."/>
        </authorList>
    </citation>
    <scope>NUCLEOTIDE SEQUENCE [LARGE SCALE GENOMIC DNA]</scope>
    <source>
        <strain evidence="3 4">DSM 28715</strain>
    </source>
</reference>
<feature type="domain" description="Hedgehog/Intein (Hint)" evidence="2">
    <location>
        <begin position="32"/>
        <end position="171"/>
    </location>
</feature>
<dbReference type="Gene3D" id="2.170.16.10">
    <property type="entry name" value="Hedgehog/Intein (Hint) domain"/>
    <property type="match status" value="1"/>
</dbReference>
<dbReference type="SUPFAM" id="SSF51294">
    <property type="entry name" value="Hedgehog/intein (Hint) domain"/>
    <property type="match status" value="1"/>
</dbReference>
<feature type="region of interest" description="Disordered" evidence="1">
    <location>
        <begin position="1"/>
        <end position="27"/>
    </location>
</feature>
<dbReference type="STRING" id="1508389.SAMN05444003_0862"/>
<name>A0A1M5MJR7_9RHOB</name>
<sequence>MILKDQSQTNLAADRSTERSQFDGPIYKDAAPCFTEGTRIIALGGEKPVENIQIGDQILTADHGFQTVRWVGRRHVSQDDLVQYPQLRPYIIKKGAFGNQRDLRVSPQHGMARRINGKETLLRAKNVEQELGSDAAVLDLDCKEVLYFHILFDQHELVFAEGALSEAYLPGPSAIGSLDQDARDELLFLFPELHDIWTSAKPTHAVFGRPARSYFEPDAIKIAA</sequence>